<sequence length="240" mass="26022">MLMKPSRKGLLTHIVKPEFGSVSDRTTVQRKTNDQMALAVIAGDVSLTYQVYILLPGVEASGESSLAHEKAFASNLASADSLGSVSTARNQGANQAECRKKKADDGRGEIARETPEFAFTATGAMEQSEWLVDFGASSHITSVRDKFVYMKVLKMPARIKIAGGTKIDAVATGTIGLMLMDGTTVTLSDVLYIPKVMGASSRYRSWPRRTSLRSSARTSVSFANAMQRSWRRNAVEMSTS</sequence>
<evidence type="ECO:0000259" key="2">
    <source>
        <dbReference type="Pfam" id="PF22936"/>
    </source>
</evidence>
<reference evidence="3" key="1">
    <citation type="submission" date="2023-04" db="EMBL/GenBank/DDBJ databases">
        <title>Phytophthora fragariaefolia NBRC 109709.</title>
        <authorList>
            <person name="Ichikawa N."/>
            <person name="Sato H."/>
            <person name="Tonouchi N."/>
        </authorList>
    </citation>
    <scope>NUCLEOTIDE SEQUENCE</scope>
    <source>
        <strain evidence="3">NBRC 109709</strain>
    </source>
</reference>
<proteinExistence type="predicted"/>
<dbReference type="Proteomes" id="UP001165121">
    <property type="component" value="Unassembled WGS sequence"/>
</dbReference>
<feature type="region of interest" description="Disordered" evidence="1">
    <location>
        <begin position="88"/>
        <end position="107"/>
    </location>
</feature>
<feature type="domain" description="Retrovirus-related Pol polyprotein from transposon TNT 1-94-like beta-barrel" evidence="2">
    <location>
        <begin position="130"/>
        <end position="196"/>
    </location>
</feature>
<dbReference type="AlphaFoldDB" id="A0A9W6XA67"/>
<gene>
    <name evidence="3" type="ORF">Pfra01_000888600</name>
</gene>
<name>A0A9W6XA67_9STRA</name>
<keyword evidence="4" id="KW-1185">Reference proteome</keyword>
<protein>
    <submittedName>
        <fullName evidence="3">Unnamed protein product</fullName>
    </submittedName>
</protein>
<evidence type="ECO:0000313" key="4">
    <source>
        <dbReference type="Proteomes" id="UP001165121"/>
    </source>
</evidence>
<accession>A0A9W6XA67</accession>
<dbReference type="InterPro" id="IPR054722">
    <property type="entry name" value="PolX-like_BBD"/>
</dbReference>
<comment type="caution">
    <text evidence="3">The sequence shown here is derived from an EMBL/GenBank/DDBJ whole genome shotgun (WGS) entry which is preliminary data.</text>
</comment>
<evidence type="ECO:0000256" key="1">
    <source>
        <dbReference type="SAM" id="MobiDB-lite"/>
    </source>
</evidence>
<dbReference type="Pfam" id="PF22936">
    <property type="entry name" value="Pol_BBD"/>
    <property type="match status" value="1"/>
</dbReference>
<organism evidence="3 4">
    <name type="scientific">Phytophthora fragariaefolia</name>
    <dbReference type="NCBI Taxonomy" id="1490495"/>
    <lineage>
        <taxon>Eukaryota</taxon>
        <taxon>Sar</taxon>
        <taxon>Stramenopiles</taxon>
        <taxon>Oomycota</taxon>
        <taxon>Peronosporomycetes</taxon>
        <taxon>Peronosporales</taxon>
        <taxon>Peronosporaceae</taxon>
        <taxon>Phytophthora</taxon>
    </lineage>
</organism>
<dbReference type="OrthoDB" id="111659at2759"/>
<dbReference type="EMBL" id="BSXT01000814">
    <property type="protein sequence ID" value="GMF34510.1"/>
    <property type="molecule type" value="Genomic_DNA"/>
</dbReference>
<evidence type="ECO:0000313" key="3">
    <source>
        <dbReference type="EMBL" id="GMF34510.1"/>
    </source>
</evidence>